<dbReference type="AlphaFoldDB" id="A0A1G8JUP3"/>
<dbReference type="PIRSF" id="PIRSF006648">
    <property type="entry name" value="DrrB"/>
    <property type="match status" value="1"/>
</dbReference>
<evidence type="ECO:0000313" key="9">
    <source>
        <dbReference type="Proteomes" id="UP000199706"/>
    </source>
</evidence>
<evidence type="ECO:0000259" key="7">
    <source>
        <dbReference type="PROSITE" id="PS51012"/>
    </source>
</evidence>
<keyword evidence="3 5" id="KW-1133">Transmembrane helix</keyword>
<evidence type="ECO:0000313" key="8">
    <source>
        <dbReference type="EMBL" id="SDI34851.1"/>
    </source>
</evidence>
<dbReference type="InterPro" id="IPR051784">
    <property type="entry name" value="Nod_factor_ABC_transporter"/>
</dbReference>
<dbReference type="GO" id="GO:0043190">
    <property type="term" value="C:ATP-binding cassette (ABC) transporter complex"/>
    <property type="evidence" value="ECO:0007669"/>
    <property type="project" value="InterPro"/>
</dbReference>
<dbReference type="InterPro" id="IPR000412">
    <property type="entry name" value="ABC_2_transport"/>
</dbReference>
<dbReference type="Proteomes" id="UP000199706">
    <property type="component" value="Unassembled WGS sequence"/>
</dbReference>
<evidence type="ECO:0000256" key="2">
    <source>
        <dbReference type="ARBA" id="ARBA00022692"/>
    </source>
</evidence>
<keyword evidence="2 5" id="KW-0812">Transmembrane</keyword>
<feature type="transmembrane region" description="Helical" evidence="5">
    <location>
        <begin position="168"/>
        <end position="194"/>
    </location>
</feature>
<dbReference type="PROSITE" id="PS51012">
    <property type="entry name" value="ABC_TM2"/>
    <property type="match status" value="1"/>
</dbReference>
<feature type="transmembrane region" description="Helical" evidence="5">
    <location>
        <begin position="259"/>
        <end position="283"/>
    </location>
</feature>
<evidence type="ECO:0000256" key="1">
    <source>
        <dbReference type="ARBA" id="ARBA00004141"/>
    </source>
</evidence>
<feature type="transmembrane region" description="Helical" evidence="5">
    <location>
        <begin position="95"/>
        <end position="113"/>
    </location>
</feature>
<keyword evidence="5" id="KW-1003">Cell membrane</keyword>
<dbReference type="RefSeq" id="WP_090692359.1">
    <property type="nucleotide sequence ID" value="NZ_CADERL010000030.1"/>
</dbReference>
<protein>
    <recommendedName>
        <fullName evidence="5">Transport permease protein</fullName>
    </recommendedName>
</protein>
<comment type="subcellular location">
    <subcellularLocation>
        <location evidence="5">Cell inner membrane</location>
        <topology evidence="5">Multi-pass membrane protein</topology>
    </subcellularLocation>
    <subcellularLocation>
        <location evidence="1">Membrane</location>
        <topology evidence="1">Multi-pass membrane protein</topology>
    </subcellularLocation>
</comment>
<feature type="transmembrane region" description="Helical" evidence="5">
    <location>
        <begin position="56"/>
        <end position="75"/>
    </location>
</feature>
<feature type="domain" description="ABC transmembrane type-2" evidence="7">
    <location>
        <begin position="54"/>
        <end position="286"/>
    </location>
</feature>
<dbReference type="GO" id="GO:0140359">
    <property type="term" value="F:ABC-type transporter activity"/>
    <property type="evidence" value="ECO:0007669"/>
    <property type="project" value="InterPro"/>
</dbReference>
<dbReference type="InterPro" id="IPR047817">
    <property type="entry name" value="ABC2_TM_bact-type"/>
</dbReference>
<feature type="transmembrane region" description="Helical" evidence="5">
    <location>
        <begin position="134"/>
        <end position="156"/>
    </location>
</feature>
<dbReference type="Pfam" id="PF01061">
    <property type="entry name" value="ABC2_membrane"/>
    <property type="match status" value="1"/>
</dbReference>
<gene>
    <name evidence="8" type="ORF">SAMN05216466_12153</name>
</gene>
<proteinExistence type="inferred from homology"/>
<reference evidence="8 9" key="1">
    <citation type="submission" date="2016-10" db="EMBL/GenBank/DDBJ databases">
        <authorList>
            <person name="de Groot N.N."/>
        </authorList>
    </citation>
    <scope>NUCLEOTIDE SEQUENCE [LARGE SCALE GENOMIC DNA]</scope>
    <source>
        <strain evidence="8 9">LMG 2247</strain>
    </source>
</reference>
<accession>A0A1G8JUP3</accession>
<dbReference type="PANTHER" id="PTHR43229">
    <property type="entry name" value="NODULATION PROTEIN J"/>
    <property type="match status" value="1"/>
</dbReference>
<dbReference type="OrthoDB" id="8988363at2"/>
<dbReference type="EMBL" id="FNCJ01000021">
    <property type="protein sequence ID" value="SDI34851.1"/>
    <property type="molecule type" value="Genomic_DNA"/>
</dbReference>
<evidence type="ECO:0000256" key="5">
    <source>
        <dbReference type="RuleBase" id="RU361157"/>
    </source>
</evidence>
<organism evidence="8 9">
    <name type="scientific">Paraburkholderia phenazinium</name>
    <dbReference type="NCBI Taxonomy" id="60549"/>
    <lineage>
        <taxon>Bacteria</taxon>
        <taxon>Pseudomonadati</taxon>
        <taxon>Pseudomonadota</taxon>
        <taxon>Betaproteobacteria</taxon>
        <taxon>Burkholderiales</taxon>
        <taxon>Burkholderiaceae</taxon>
        <taxon>Paraburkholderia</taxon>
    </lineage>
</organism>
<keyword evidence="4 5" id="KW-0472">Membrane</keyword>
<dbReference type="PRINTS" id="PR00164">
    <property type="entry name" value="ABC2TRNSPORT"/>
</dbReference>
<evidence type="ECO:0000256" key="6">
    <source>
        <dbReference type="SAM" id="MobiDB-lite"/>
    </source>
</evidence>
<sequence>MKPPRPAVQPIGLADPAPQERTQPQAHRWPLAGSLLKTIAIADMEVRKLRHDPTELLTRAVQPALWLLIFGQVMSRARAIDTAGLPYLDFLTPGILAQSVLFIAIFNGISIIWERDLGIVHKFLASPTPRASLVLGKALGGGVRALVQTAVVMGLAAALGVRMRGDPLALAGVVLVVVLGAAVFSSFSLIIACLVKTRERFMGVGQLLTMPLFFASNAIYPTAMMPRPLQIVSHLNPLTYQVDALRLLLLPGFAATPHLGLGIDVLVLTVVLAALVTLSARLYPHIAQ</sequence>
<evidence type="ECO:0000256" key="4">
    <source>
        <dbReference type="ARBA" id="ARBA00023136"/>
    </source>
</evidence>
<comment type="similarity">
    <text evidence="5">Belongs to the ABC-2 integral membrane protein family.</text>
</comment>
<name>A0A1G8JUP3_9BURK</name>
<feature type="transmembrane region" description="Helical" evidence="5">
    <location>
        <begin position="201"/>
        <end position="220"/>
    </location>
</feature>
<dbReference type="InterPro" id="IPR013525">
    <property type="entry name" value="ABC2_TM"/>
</dbReference>
<dbReference type="PANTHER" id="PTHR43229:SF2">
    <property type="entry name" value="NODULATION PROTEIN J"/>
    <property type="match status" value="1"/>
</dbReference>
<feature type="region of interest" description="Disordered" evidence="6">
    <location>
        <begin position="1"/>
        <end position="26"/>
    </location>
</feature>
<keyword evidence="5" id="KW-0813">Transport</keyword>
<evidence type="ECO:0000256" key="3">
    <source>
        <dbReference type="ARBA" id="ARBA00022989"/>
    </source>
</evidence>